<dbReference type="Proteomes" id="UP000266172">
    <property type="component" value="Unassembled WGS sequence"/>
</dbReference>
<organism evidence="2 3">
    <name type="scientific">Roseburia hominis</name>
    <dbReference type="NCBI Taxonomy" id="301301"/>
    <lineage>
        <taxon>Bacteria</taxon>
        <taxon>Bacillati</taxon>
        <taxon>Bacillota</taxon>
        <taxon>Clostridia</taxon>
        <taxon>Lachnospirales</taxon>
        <taxon>Lachnospiraceae</taxon>
        <taxon>Roseburia</taxon>
    </lineage>
</organism>
<evidence type="ECO:0000313" key="2">
    <source>
        <dbReference type="EMBL" id="RGS36371.1"/>
    </source>
</evidence>
<dbReference type="Pfam" id="PF00403">
    <property type="entry name" value="HMA"/>
    <property type="match status" value="1"/>
</dbReference>
<reference evidence="2 3" key="1">
    <citation type="submission" date="2018-08" db="EMBL/GenBank/DDBJ databases">
        <title>A genome reference for cultivated species of the human gut microbiota.</title>
        <authorList>
            <person name="Zou Y."/>
            <person name="Xue W."/>
            <person name="Luo G."/>
        </authorList>
    </citation>
    <scope>NUCLEOTIDE SEQUENCE [LARGE SCALE GENOMIC DNA]</scope>
    <source>
        <strain evidence="2 3">AF22-12AC</strain>
    </source>
</reference>
<dbReference type="RefSeq" id="WP_118098521.1">
    <property type="nucleotide sequence ID" value="NZ_QRVL01000023.1"/>
</dbReference>
<gene>
    <name evidence="2" type="ORF">DWX93_15795</name>
</gene>
<dbReference type="InterPro" id="IPR006121">
    <property type="entry name" value="HMA_dom"/>
</dbReference>
<sequence>MEKIVVKVDGMQCGMCEAHVNEAVRAAFPVKKVTSSHAKGETVILTEQDIDDAKLKEVIDKTGYEMGTVTREPYEKKGFFSAFRHEK</sequence>
<feature type="domain" description="HMA" evidence="1">
    <location>
        <begin position="2"/>
        <end position="67"/>
    </location>
</feature>
<evidence type="ECO:0000259" key="1">
    <source>
        <dbReference type="PROSITE" id="PS50846"/>
    </source>
</evidence>
<dbReference type="InterPro" id="IPR036163">
    <property type="entry name" value="HMA_dom_sf"/>
</dbReference>
<dbReference type="CDD" id="cd00371">
    <property type="entry name" value="HMA"/>
    <property type="match status" value="1"/>
</dbReference>
<dbReference type="Gene3D" id="3.30.70.100">
    <property type="match status" value="1"/>
</dbReference>
<accession>A0A395V321</accession>
<comment type="caution">
    <text evidence="2">The sequence shown here is derived from an EMBL/GenBank/DDBJ whole genome shotgun (WGS) entry which is preliminary data.</text>
</comment>
<proteinExistence type="predicted"/>
<dbReference type="EMBL" id="QRVL01000023">
    <property type="protein sequence ID" value="RGS36371.1"/>
    <property type="molecule type" value="Genomic_DNA"/>
</dbReference>
<dbReference type="GO" id="GO:0046872">
    <property type="term" value="F:metal ion binding"/>
    <property type="evidence" value="ECO:0007669"/>
    <property type="project" value="InterPro"/>
</dbReference>
<dbReference type="PROSITE" id="PS50846">
    <property type="entry name" value="HMA_2"/>
    <property type="match status" value="1"/>
</dbReference>
<name>A0A395V321_9FIRM</name>
<dbReference type="AlphaFoldDB" id="A0A395V321"/>
<dbReference type="SUPFAM" id="SSF55008">
    <property type="entry name" value="HMA, heavy metal-associated domain"/>
    <property type="match status" value="1"/>
</dbReference>
<protein>
    <submittedName>
        <fullName evidence="2">Copper chaperone</fullName>
    </submittedName>
</protein>
<evidence type="ECO:0000313" key="3">
    <source>
        <dbReference type="Proteomes" id="UP000266172"/>
    </source>
</evidence>